<name>A0A6L7GGR5_9SPHN</name>
<comment type="caution">
    <text evidence="2">The sequence shown here is derived from an EMBL/GenBank/DDBJ whole genome shotgun (WGS) entry which is preliminary data.</text>
</comment>
<feature type="compositionally biased region" description="Polar residues" evidence="1">
    <location>
        <begin position="7"/>
        <end position="16"/>
    </location>
</feature>
<dbReference type="Proteomes" id="UP000473531">
    <property type="component" value="Unassembled WGS sequence"/>
</dbReference>
<proteinExistence type="predicted"/>
<organism evidence="2 3">
    <name type="scientific">Allopontixanthobacter confluentis</name>
    <dbReference type="NCBI Taxonomy" id="1849021"/>
    <lineage>
        <taxon>Bacteria</taxon>
        <taxon>Pseudomonadati</taxon>
        <taxon>Pseudomonadota</taxon>
        <taxon>Alphaproteobacteria</taxon>
        <taxon>Sphingomonadales</taxon>
        <taxon>Erythrobacteraceae</taxon>
        <taxon>Allopontixanthobacter</taxon>
    </lineage>
</organism>
<dbReference type="EMBL" id="WTYU01000001">
    <property type="protein sequence ID" value="MXP14504.1"/>
    <property type="molecule type" value="Genomic_DNA"/>
</dbReference>
<evidence type="ECO:0000313" key="3">
    <source>
        <dbReference type="Proteomes" id="UP000473531"/>
    </source>
</evidence>
<gene>
    <name evidence="2" type="ORF">GRI44_07045</name>
</gene>
<sequence length="176" mass="19818">MAKFGSKMSSGINNSAPKVDRKKRDKLQKFYLNSDEVAAIDRKRGRLSKSAYFRDCALFNNEHYEPSIAAIGGVYQASGALVRVARQLSDREIQLRCIEDDYLTLVGGGGFNQEAASMIVEDVRMQSMKLFDVAQTLIDLGRSLQNEAKSMGSDHLLHLRDRHPLPTIKIREKKRS</sequence>
<dbReference type="AlphaFoldDB" id="A0A6L7GGR5"/>
<evidence type="ECO:0000313" key="2">
    <source>
        <dbReference type="EMBL" id="MXP14504.1"/>
    </source>
</evidence>
<evidence type="ECO:0000256" key="1">
    <source>
        <dbReference type="SAM" id="MobiDB-lite"/>
    </source>
</evidence>
<dbReference type="OrthoDB" id="9973547at2"/>
<accession>A0A6L7GGR5</accession>
<dbReference type="RefSeq" id="WP_160600662.1">
    <property type="nucleotide sequence ID" value="NZ_WTYU01000001.1"/>
</dbReference>
<protein>
    <submittedName>
        <fullName evidence="2">Uncharacterized protein</fullName>
    </submittedName>
</protein>
<feature type="region of interest" description="Disordered" evidence="1">
    <location>
        <begin position="1"/>
        <end position="21"/>
    </location>
</feature>
<keyword evidence="3" id="KW-1185">Reference proteome</keyword>
<reference evidence="2 3" key="1">
    <citation type="submission" date="2019-12" db="EMBL/GenBank/DDBJ databases">
        <title>Genomic-based taxomic classification of the family Erythrobacteraceae.</title>
        <authorList>
            <person name="Xu L."/>
        </authorList>
    </citation>
    <scope>NUCLEOTIDE SEQUENCE [LARGE SCALE GENOMIC DNA]</scope>
    <source>
        <strain evidence="2 3">KCTC 52259</strain>
    </source>
</reference>